<name>A0A511AXF3_9PROT</name>
<comment type="caution">
    <text evidence="2">The sequence shown here is derived from an EMBL/GenBank/DDBJ whole genome shotgun (WGS) entry which is preliminary data.</text>
</comment>
<feature type="chain" id="PRO_5021934412" description="DUF2987 domain-containing protein" evidence="1">
    <location>
        <begin position="25"/>
        <end position="247"/>
    </location>
</feature>
<proteinExistence type="predicted"/>
<accession>A0A511AXF3</accession>
<dbReference type="OrthoDB" id="7265881at2"/>
<feature type="signal peptide" evidence="1">
    <location>
        <begin position="1"/>
        <end position="24"/>
    </location>
</feature>
<dbReference type="Proteomes" id="UP000321230">
    <property type="component" value="Unassembled WGS sequence"/>
</dbReference>
<organism evidence="2 3">
    <name type="scientific">Gluconobacter wancherniae NBRC 103581</name>
    <dbReference type="NCBI Taxonomy" id="656744"/>
    <lineage>
        <taxon>Bacteria</taxon>
        <taxon>Pseudomonadati</taxon>
        <taxon>Pseudomonadota</taxon>
        <taxon>Alphaproteobacteria</taxon>
        <taxon>Acetobacterales</taxon>
        <taxon>Acetobacteraceae</taxon>
        <taxon>Gluconobacter</taxon>
    </lineage>
</organism>
<dbReference type="RefSeq" id="WP_146793995.1">
    <property type="nucleotide sequence ID" value="NZ_BARC01000004.1"/>
</dbReference>
<evidence type="ECO:0000313" key="3">
    <source>
        <dbReference type="Proteomes" id="UP000321230"/>
    </source>
</evidence>
<sequence length="247" mass="27397">MFSRGLAFSFLAVVAFTPLKTAFAADENISVTAERSQKVADYRDVAHIFRRFDRFPAAARQGLSLHLIGWVDPGHELPSESHLMIRAKSGEIPLFAGTDHDMHFPVNDVLWAENPPIIQRLPVGRIVKATMSIEVSLPQASSFSKSEAQHWLKQIDACIEDIVGVIFSFLMPDAHRLRVEVAPGATLEAVSGGNVCLLLDNRDVESRIFLLRVQDYPEGTVFRSSKPFVRVSVKIPGDPSFAFTPDK</sequence>
<dbReference type="AlphaFoldDB" id="A0A511AXF3"/>
<reference evidence="2 3" key="1">
    <citation type="submission" date="2019-07" db="EMBL/GenBank/DDBJ databases">
        <title>Whole genome shotgun sequence of Gluconobacter wancherniae NBRC 103581.</title>
        <authorList>
            <person name="Hosoyama A."/>
            <person name="Uohara A."/>
            <person name="Ohji S."/>
            <person name="Ichikawa N."/>
        </authorList>
    </citation>
    <scope>NUCLEOTIDE SEQUENCE [LARGE SCALE GENOMIC DNA]</scope>
    <source>
        <strain evidence="2 3">NBRC 103581</strain>
    </source>
</reference>
<keyword evidence="1" id="KW-0732">Signal</keyword>
<evidence type="ECO:0000256" key="1">
    <source>
        <dbReference type="SAM" id="SignalP"/>
    </source>
</evidence>
<keyword evidence="3" id="KW-1185">Reference proteome</keyword>
<evidence type="ECO:0000313" key="2">
    <source>
        <dbReference type="EMBL" id="GEK92898.1"/>
    </source>
</evidence>
<dbReference type="EMBL" id="BJUZ01000001">
    <property type="protein sequence ID" value="GEK92898.1"/>
    <property type="molecule type" value="Genomic_DNA"/>
</dbReference>
<evidence type="ECO:0008006" key="4">
    <source>
        <dbReference type="Google" id="ProtNLM"/>
    </source>
</evidence>
<gene>
    <name evidence="2" type="ORF">GWA01_06680</name>
</gene>
<protein>
    <recommendedName>
        <fullName evidence="4">DUF2987 domain-containing protein</fullName>
    </recommendedName>
</protein>